<accession>A0A7M4DF08</accession>
<evidence type="ECO:0000256" key="4">
    <source>
        <dbReference type="RuleBase" id="RU362075"/>
    </source>
</evidence>
<reference evidence="7 8" key="1">
    <citation type="submission" date="2019-11" db="EMBL/GenBank/DDBJ databases">
        <authorList>
            <person name="Criscuolo A."/>
        </authorList>
    </citation>
    <scope>NUCLEOTIDE SEQUENCE [LARGE SCALE GENOMIC DNA]</scope>
    <source>
        <strain evidence="7">CIP111667</strain>
    </source>
</reference>
<evidence type="ECO:0000256" key="1">
    <source>
        <dbReference type="ARBA" id="ARBA00004829"/>
    </source>
</evidence>
<evidence type="ECO:0000256" key="5">
    <source>
        <dbReference type="SAM" id="MobiDB-lite"/>
    </source>
</evidence>
<dbReference type="PANTHER" id="PTHR43734:SF1">
    <property type="entry name" value="PHYTOENE DESATURASE"/>
    <property type="match status" value="1"/>
</dbReference>
<proteinExistence type="inferred from homology"/>
<keyword evidence="2 4" id="KW-0125">Carotenoid biosynthesis</keyword>
<dbReference type="GO" id="GO:0016117">
    <property type="term" value="P:carotenoid biosynthetic process"/>
    <property type="evidence" value="ECO:0007669"/>
    <property type="project" value="UniProtKB-KW"/>
</dbReference>
<feature type="domain" description="Amine oxidase" evidence="6">
    <location>
        <begin position="12"/>
        <end position="501"/>
    </location>
</feature>
<feature type="region of interest" description="Disordered" evidence="5">
    <location>
        <begin position="507"/>
        <end position="529"/>
    </location>
</feature>
<name>A0A7M4DF08_9MICO</name>
<dbReference type="PANTHER" id="PTHR43734">
    <property type="entry name" value="PHYTOENE DESATURASE"/>
    <property type="match status" value="1"/>
</dbReference>
<protein>
    <submittedName>
        <fullName evidence="7">Zeta-carotene-forming phytoene desaturase</fullName>
        <ecNumber evidence="7">1.3.99.29</ecNumber>
    </submittedName>
</protein>
<dbReference type="InterPro" id="IPR036188">
    <property type="entry name" value="FAD/NAD-bd_sf"/>
</dbReference>
<gene>
    <name evidence="7" type="primary">carA2</name>
    <name evidence="7" type="ORF">HALOF300_00699</name>
</gene>
<keyword evidence="8" id="KW-1185">Reference proteome</keyword>
<sequence>MTRRVAIVGGGISGLATAALLAADGHEVELFEARDDLGGRAGSWSAGGFRFDTGPSWYLMPEVFEHFYRLLGTSAQEQLDLIRLDPGYRVFFESGAAPFDVSADREQVLATFERLEVGARARMERYLASARETYRLALDHFLYDDFASPRSLVAAPVLRRAPRLARLLLQPLDAFAARAVTDPRLRQVLGYPAVFLGTSPYRAPSLYHLMSHLDLEDGVYYPRGGFTTLIDGIAHLARARGAVLHTGATVTRITVEDGAATGVEYTDGEGMIKHARTDIVVSTADLYHTEQSLLEPTQRSRSAVSWRRTDPGPSAVLVMLGVRGTLPRLTHHNLLFTSDWQANFAAIEEGRVPDPASVYVCKPSETDPSVAPPGHENLFVLVPLPADVLIGAGGTDGAGDERVEAIADAAIARIADWSGEHDLAERVVVRRTVGPADFANDLNSWRGSALGPAHVLRQSAFLRGRVDSARVRDVYHAGATTLPGIGLPMCLISAELVAKRVRGVRGGGRLPEPARASGPTDPRTRSGAG</sequence>
<dbReference type="AlphaFoldDB" id="A0A7M4DF08"/>
<evidence type="ECO:0000256" key="2">
    <source>
        <dbReference type="ARBA" id="ARBA00022746"/>
    </source>
</evidence>
<comment type="caution">
    <text evidence="7">The sequence shown here is derived from an EMBL/GenBank/DDBJ whole genome shotgun (WGS) entry which is preliminary data.</text>
</comment>
<dbReference type="InterPro" id="IPR014105">
    <property type="entry name" value="Carotenoid/retinoid_OxRdtase"/>
</dbReference>
<dbReference type="NCBIfam" id="TIGR02734">
    <property type="entry name" value="crtI_fam"/>
    <property type="match status" value="1"/>
</dbReference>
<comment type="pathway">
    <text evidence="1 4">Carotenoid biosynthesis.</text>
</comment>
<evidence type="ECO:0000259" key="6">
    <source>
        <dbReference type="Pfam" id="PF01593"/>
    </source>
</evidence>
<dbReference type="Gene3D" id="3.50.50.60">
    <property type="entry name" value="FAD/NAD(P)-binding domain"/>
    <property type="match status" value="2"/>
</dbReference>
<keyword evidence="3 4" id="KW-0560">Oxidoreductase</keyword>
<comment type="similarity">
    <text evidence="4">Belongs to the carotenoid/retinoid oxidoreductase family.</text>
</comment>
<evidence type="ECO:0000256" key="3">
    <source>
        <dbReference type="ARBA" id="ARBA00023002"/>
    </source>
</evidence>
<dbReference type="GO" id="GO:0016491">
    <property type="term" value="F:oxidoreductase activity"/>
    <property type="evidence" value="ECO:0007669"/>
    <property type="project" value="UniProtKB-KW"/>
</dbReference>
<organism evidence="7 8">
    <name type="scientific">Occultella aeris</name>
    <dbReference type="NCBI Taxonomy" id="2761496"/>
    <lineage>
        <taxon>Bacteria</taxon>
        <taxon>Bacillati</taxon>
        <taxon>Actinomycetota</taxon>
        <taxon>Actinomycetes</taxon>
        <taxon>Micrococcales</taxon>
        <taxon>Ruaniaceae</taxon>
        <taxon>Occultella</taxon>
    </lineage>
</organism>
<dbReference type="SUPFAM" id="SSF51905">
    <property type="entry name" value="FAD/NAD(P)-binding domain"/>
    <property type="match status" value="1"/>
</dbReference>
<evidence type="ECO:0000313" key="8">
    <source>
        <dbReference type="Proteomes" id="UP000419743"/>
    </source>
</evidence>
<dbReference type="RefSeq" id="WP_156739299.1">
    <property type="nucleotide sequence ID" value="NZ_CACRYJ010000011.1"/>
</dbReference>
<evidence type="ECO:0000313" key="7">
    <source>
        <dbReference type="EMBL" id="VZO35501.1"/>
    </source>
</evidence>
<dbReference type="EC" id="1.3.99.29" evidence="7"/>
<dbReference type="Pfam" id="PF01593">
    <property type="entry name" value="Amino_oxidase"/>
    <property type="match status" value="1"/>
</dbReference>
<dbReference type="EMBL" id="CACRYJ010000011">
    <property type="protein sequence ID" value="VZO35501.1"/>
    <property type="molecule type" value="Genomic_DNA"/>
</dbReference>
<dbReference type="Proteomes" id="UP000419743">
    <property type="component" value="Unassembled WGS sequence"/>
</dbReference>
<dbReference type="InterPro" id="IPR002937">
    <property type="entry name" value="Amino_oxidase"/>
</dbReference>